<name>A0AA38VT45_9PEZI</name>
<reference evidence="1" key="1">
    <citation type="submission" date="2022-07" db="EMBL/GenBank/DDBJ databases">
        <title>Fungi with potential for degradation of polypropylene.</title>
        <authorList>
            <person name="Gostincar C."/>
        </authorList>
    </citation>
    <scope>NUCLEOTIDE SEQUENCE</scope>
    <source>
        <strain evidence="1">EXF-13308</strain>
    </source>
</reference>
<sequence>MAPETVAFFNLPSKDVSSINEKPYFDGPPKHNLQTNWKTFLDSPMTKGSLLDVFANRTPVVRECGFLAPEECGRMLEIVKTHKLGSYDLENTWPRVGTAGITQYDHIKDKNTYFERRNDACSLQDRWKSEAGIDIIQRVIDRLHVATKMPVRLASDGERSYFAGILRAVSHGIQVHADFAPYEASGWTIDSIAAQITWNILLNKVPGGDTLIYDRQWRAPDDDVAWRKAFPRDTYFPQMLEGHPFKAMKAVPGDLTFFNPRNFHEVKACDTSKDHPEPAIRFTVSSFVGFLPARGSEPDTLVLWS</sequence>
<protein>
    <submittedName>
        <fullName evidence="1">Uncharacterized protein</fullName>
    </submittedName>
</protein>
<gene>
    <name evidence="1" type="ORF">NKR23_g3660</name>
</gene>
<proteinExistence type="predicted"/>
<dbReference type="AlphaFoldDB" id="A0AA38VT45"/>
<evidence type="ECO:0000313" key="1">
    <source>
        <dbReference type="EMBL" id="KAJ9150392.1"/>
    </source>
</evidence>
<keyword evidence="2" id="KW-1185">Reference proteome</keyword>
<organism evidence="1 2">
    <name type="scientific">Pleurostoma richardsiae</name>
    <dbReference type="NCBI Taxonomy" id="41990"/>
    <lineage>
        <taxon>Eukaryota</taxon>
        <taxon>Fungi</taxon>
        <taxon>Dikarya</taxon>
        <taxon>Ascomycota</taxon>
        <taxon>Pezizomycotina</taxon>
        <taxon>Sordariomycetes</taxon>
        <taxon>Sordariomycetidae</taxon>
        <taxon>Calosphaeriales</taxon>
        <taxon>Pleurostomataceae</taxon>
        <taxon>Pleurostoma</taxon>
    </lineage>
</organism>
<dbReference type="EMBL" id="JANBVO010000008">
    <property type="protein sequence ID" value="KAJ9150392.1"/>
    <property type="molecule type" value="Genomic_DNA"/>
</dbReference>
<evidence type="ECO:0000313" key="2">
    <source>
        <dbReference type="Proteomes" id="UP001174694"/>
    </source>
</evidence>
<accession>A0AA38VT45</accession>
<dbReference type="Proteomes" id="UP001174694">
    <property type="component" value="Unassembled WGS sequence"/>
</dbReference>
<comment type="caution">
    <text evidence="1">The sequence shown here is derived from an EMBL/GenBank/DDBJ whole genome shotgun (WGS) entry which is preliminary data.</text>
</comment>